<evidence type="ECO:0000256" key="7">
    <source>
        <dbReference type="ARBA" id="ARBA00022801"/>
    </source>
</evidence>
<evidence type="ECO:0000256" key="6">
    <source>
        <dbReference type="ARBA" id="ARBA00022759"/>
    </source>
</evidence>
<name>A0A3B0XXV4_9ZZZZ</name>
<evidence type="ECO:0000256" key="2">
    <source>
        <dbReference type="ARBA" id="ARBA00011738"/>
    </source>
</evidence>
<evidence type="ECO:0000256" key="8">
    <source>
        <dbReference type="ARBA" id="ARBA00022833"/>
    </source>
</evidence>
<evidence type="ECO:0000256" key="4">
    <source>
        <dbReference type="ARBA" id="ARBA00022722"/>
    </source>
</evidence>
<dbReference type="EC" id="3.1.26.11" evidence="9"/>
<evidence type="ECO:0000256" key="5">
    <source>
        <dbReference type="ARBA" id="ARBA00022723"/>
    </source>
</evidence>
<accession>A0A3B0XXV4</accession>
<dbReference type="Pfam" id="PF23023">
    <property type="entry name" value="Anti-Pycsar_Apyc1"/>
    <property type="match status" value="1"/>
</dbReference>
<dbReference type="PANTHER" id="PTHR46018">
    <property type="entry name" value="ZINC PHOSPHODIESTERASE ELAC PROTEIN 1"/>
    <property type="match status" value="1"/>
</dbReference>
<dbReference type="GO" id="GO:0046872">
    <property type="term" value="F:metal ion binding"/>
    <property type="evidence" value="ECO:0007669"/>
    <property type="project" value="UniProtKB-KW"/>
</dbReference>
<comment type="cofactor">
    <cofactor evidence="1">
        <name>Zn(2+)</name>
        <dbReference type="ChEBI" id="CHEBI:29105"/>
    </cofactor>
</comment>
<dbReference type="InterPro" id="IPR013471">
    <property type="entry name" value="RNase_Z/BN"/>
</dbReference>
<protein>
    <submittedName>
        <fullName evidence="9">Ribonuclease Z</fullName>
        <ecNumber evidence="9">3.1.26.11</ecNumber>
    </submittedName>
</protein>
<evidence type="ECO:0000313" key="9">
    <source>
        <dbReference type="EMBL" id="VAW72361.1"/>
    </source>
</evidence>
<dbReference type="PANTHER" id="PTHR46018:SF2">
    <property type="entry name" value="ZINC PHOSPHODIESTERASE ELAC PROTEIN 1"/>
    <property type="match status" value="1"/>
</dbReference>
<proteinExistence type="inferred from homology"/>
<reference evidence="9" key="1">
    <citation type="submission" date="2018-06" db="EMBL/GenBank/DDBJ databases">
        <authorList>
            <person name="Zhirakovskaya E."/>
        </authorList>
    </citation>
    <scope>NUCLEOTIDE SEQUENCE</scope>
</reference>
<organism evidence="9">
    <name type="scientific">hydrothermal vent metagenome</name>
    <dbReference type="NCBI Taxonomy" id="652676"/>
    <lineage>
        <taxon>unclassified sequences</taxon>
        <taxon>metagenomes</taxon>
        <taxon>ecological metagenomes</taxon>
    </lineage>
</organism>
<dbReference type="Gene3D" id="3.60.15.10">
    <property type="entry name" value="Ribonuclease Z/Hydroxyacylglutathione hydrolase-like"/>
    <property type="match status" value="1"/>
</dbReference>
<keyword evidence="6" id="KW-0255">Endonuclease</keyword>
<keyword evidence="7 9" id="KW-0378">Hydrolase</keyword>
<sequence>MEIIFLGTSSGVPTKSRNVSATAVKLMNSRYWNLIDCGEGTQQQLQKTNLSLNKLSAIYITHVHGDHCYGLPGLLASASMSSRTDPLLIVGPPAINDFIASVQQCTDLRLSYEIIFREVKADIESSLNSNIEKSSASKEFDVHAIELSHRVPSFAYRFTEKNIQAKLNHKKLKMDNIQSGPVWGKIQQGETVSLDDGREIKGSDYLLSEREPRKIIISGDNDSPHLLTQVAASANVLVHESTYTEKHSIQIGAGPQHSDAKRVAQFAQQVSISNLVLTHFSARYQDLSDKSPSIADIENEARDHYKGQLFLANDFDVYQLSLDGNLVQQFK</sequence>
<comment type="subunit">
    <text evidence="2">Homodimer.</text>
</comment>
<dbReference type="EMBL" id="UOFL01000036">
    <property type="protein sequence ID" value="VAW72361.1"/>
    <property type="molecule type" value="Genomic_DNA"/>
</dbReference>
<keyword evidence="3" id="KW-0819">tRNA processing</keyword>
<gene>
    <name evidence="9" type="ORF">MNBD_GAMMA12-1749</name>
</gene>
<dbReference type="NCBIfam" id="NF000801">
    <property type="entry name" value="PRK00055.1-3"/>
    <property type="match status" value="1"/>
</dbReference>
<evidence type="ECO:0000256" key="1">
    <source>
        <dbReference type="ARBA" id="ARBA00001947"/>
    </source>
</evidence>
<keyword evidence="4" id="KW-0540">Nuclease</keyword>
<dbReference type="CDD" id="cd07717">
    <property type="entry name" value="RNaseZ_ZiPD-like_MBL-fold"/>
    <property type="match status" value="1"/>
</dbReference>
<dbReference type="SUPFAM" id="SSF56281">
    <property type="entry name" value="Metallo-hydrolase/oxidoreductase"/>
    <property type="match status" value="1"/>
</dbReference>
<dbReference type="AlphaFoldDB" id="A0A3B0XXV4"/>
<evidence type="ECO:0000256" key="3">
    <source>
        <dbReference type="ARBA" id="ARBA00022694"/>
    </source>
</evidence>
<dbReference type="InterPro" id="IPR036866">
    <property type="entry name" value="RibonucZ/Hydroxyglut_hydro"/>
</dbReference>
<dbReference type="GO" id="GO:0042781">
    <property type="term" value="F:3'-tRNA processing endoribonuclease activity"/>
    <property type="evidence" value="ECO:0007669"/>
    <property type="project" value="UniProtKB-EC"/>
</dbReference>
<keyword evidence="8" id="KW-0862">Zinc</keyword>
<dbReference type="HAMAP" id="MF_01818">
    <property type="entry name" value="RNase_Z_BN"/>
    <property type="match status" value="1"/>
</dbReference>
<keyword evidence="5" id="KW-0479">Metal-binding</keyword>